<dbReference type="PANTHER" id="PTHR47660">
    <property type="entry name" value="TRANSCRIPTION FACTOR WITH C2H2 AND ZN(2)-CYS(6) DNA BINDING DOMAIN (EUROFUNG)-RELATED-RELATED"/>
    <property type="match status" value="1"/>
</dbReference>
<feature type="compositionally biased region" description="Polar residues" evidence="7">
    <location>
        <begin position="165"/>
        <end position="181"/>
    </location>
</feature>
<dbReference type="Pfam" id="PF00096">
    <property type="entry name" value="zf-C2H2"/>
    <property type="match status" value="2"/>
</dbReference>
<reference evidence="10" key="1">
    <citation type="journal article" date="2020" name="Stud. Mycol.">
        <title>101 Dothideomycetes genomes: a test case for predicting lifestyles and emergence of pathogens.</title>
        <authorList>
            <person name="Haridas S."/>
            <person name="Albert R."/>
            <person name="Binder M."/>
            <person name="Bloem J."/>
            <person name="Labutti K."/>
            <person name="Salamov A."/>
            <person name="Andreopoulos B."/>
            <person name="Baker S."/>
            <person name="Barry K."/>
            <person name="Bills G."/>
            <person name="Bluhm B."/>
            <person name="Cannon C."/>
            <person name="Castanera R."/>
            <person name="Culley D."/>
            <person name="Daum C."/>
            <person name="Ezra D."/>
            <person name="Gonzalez J."/>
            <person name="Henrissat B."/>
            <person name="Kuo A."/>
            <person name="Liang C."/>
            <person name="Lipzen A."/>
            <person name="Lutzoni F."/>
            <person name="Magnuson J."/>
            <person name="Mondo S."/>
            <person name="Nolan M."/>
            <person name="Ohm R."/>
            <person name="Pangilinan J."/>
            <person name="Park H.-J."/>
            <person name="Ramirez L."/>
            <person name="Alfaro M."/>
            <person name="Sun H."/>
            <person name="Tritt A."/>
            <person name="Yoshinaga Y."/>
            <person name="Zwiers L.-H."/>
            <person name="Turgeon B."/>
            <person name="Goodwin S."/>
            <person name="Spatafora J."/>
            <person name="Crous P."/>
            <person name="Grigoriev I."/>
        </authorList>
    </citation>
    <scope>NUCLEOTIDE SEQUENCE</scope>
    <source>
        <strain evidence="10">Tuck. ex Michener</strain>
    </source>
</reference>
<evidence type="ECO:0000256" key="4">
    <source>
        <dbReference type="ARBA" id="ARBA00023163"/>
    </source>
</evidence>
<keyword evidence="2" id="KW-0862">Zinc</keyword>
<dbReference type="Gene3D" id="4.10.240.10">
    <property type="entry name" value="Zn(2)-C6 fungal-type DNA-binding domain"/>
    <property type="match status" value="1"/>
</dbReference>
<evidence type="ECO:0000256" key="6">
    <source>
        <dbReference type="PROSITE-ProRule" id="PRU00042"/>
    </source>
</evidence>
<dbReference type="InterPro" id="IPR001138">
    <property type="entry name" value="Zn2Cys6_DnaBD"/>
</dbReference>
<dbReference type="PROSITE" id="PS00463">
    <property type="entry name" value="ZN2_CY6_FUNGAL_1"/>
    <property type="match status" value="1"/>
</dbReference>
<name>A0A6A6HA50_VIRVR</name>
<evidence type="ECO:0000256" key="7">
    <source>
        <dbReference type="SAM" id="MobiDB-lite"/>
    </source>
</evidence>
<dbReference type="InterPro" id="IPR013087">
    <property type="entry name" value="Znf_C2H2_type"/>
</dbReference>
<feature type="compositionally biased region" description="Polar residues" evidence="7">
    <location>
        <begin position="211"/>
        <end position="224"/>
    </location>
</feature>
<dbReference type="Proteomes" id="UP000800092">
    <property type="component" value="Unassembled WGS sequence"/>
</dbReference>
<feature type="region of interest" description="Disordered" evidence="7">
    <location>
        <begin position="116"/>
        <end position="224"/>
    </location>
</feature>
<dbReference type="EMBL" id="ML991796">
    <property type="protein sequence ID" value="KAF2234729.1"/>
    <property type="molecule type" value="Genomic_DNA"/>
</dbReference>
<dbReference type="InterPro" id="IPR036864">
    <property type="entry name" value="Zn2-C6_fun-type_DNA-bd_sf"/>
</dbReference>
<dbReference type="Gene3D" id="3.30.160.60">
    <property type="entry name" value="Classic Zinc Finger"/>
    <property type="match status" value="2"/>
</dbReference>
<feature type="region of interest" description="Disordered" evidence="7">
    <location>
        <begin position="303"/>
        <end position="335"/>
    </location>
</feature>
<dbReference type="PROSITE" id="PS50048">
    <property type="entry name" value="ZN2_CY6_FUNGAL_2"/>
    <property type="match status" value="1"/>
</dbReference>
<dbReference type="SMART" id="SM00066">
    <property type="entry name" value="GAL4"/>
    <property type="match status" value="1"/>
</dbReference>
<keyword evidence="1" id="KW-0479">Metal-binding</keyword>
<gene>
    <name evidence="10" type="ORF">EV356DRAFT_446093</name>
</gene>
<feature type="domain" description="C2H2-type" evidence="9">
    <location>
        <begin position="2"/>
        <end position="29"/>
    </location>
</feature>
<dbReference type="InterPro" id="IPR036236">
    <property type="entry name" value="Znf_C2H2_sf"/>
</dbReference>
<dbReference type="PROSITE" id="PS00028">
    <property type="entry name" value="ZINC_FINGER_C2H2_1"/>
    <property type="match status" value="2"/>
</dbReference>
<evidence type="ECO:0000313" key="11">
    <source>
        <dbReference type="Proteomes" id="UP000800092"/>
    </source>
</evidence>
<dbReference type="PANTHER" id="PTHR47660:SF2">
    <property type="entry name" value="TRANSCRIPTION FACTOR WITH C2H2 AND ZN(2)-CYS(6) DNA BINDING DOMAIN (EUROFUNG)"/>
    <property type="match status" value="1"/>
</dbReference>
<feature type="domain" description="C2H2-type" evidence="9">
    <location>
        <begin position="30"/>
        <end position="57"/>
    </location>
</feature>
<dbReference type="SUPFAM" id="SSF57667">
    <property type="entry name" value="beta-beta-alpha zinc fingers"/>
    <property type="match status" value="1"/>
</dbReference>
<dbReference type="CDD" id="cd00067">
    <property type="entry name" value="GAL4"/>
    <property type="match status" value="1"/>
</dbReference>
<keyword evidence="5" id="KW-0539">Nucleus</keyword>
<evidence type="ECO:0000256" key="5">
    <source>
        <dbReference type="ARBA" id="ARBA00023242"/>
    </source>
</evidence>
<proteinExistence type="predicted"/>
<feature type="compositionally biased region" description="Polar residues" evidence="7">
    <location>
        <begin position="191"/>
        <end position="203"/>
    </location>
</feature>
<keyword evidence="4" id="KW-0804">Transcription</keyword>
<feature type="domain" description="Zn(2)-C6 fungal-type" evidence="8">
    <location>
        <begin position="78"/>
        <end position="107"/>
    </location>
</feature>
<feature type="compositionally biased region" description="Low complexity" evidence="7">
    <location>
        <begin position="124"/>
        <end position="164"/>
    </location>
</feature>
<dbReference type="GO" id="GO:0003677">
    <property type="term" value="F:DNA binding"/>
    <property type="evidence" value="ECO:0007669"/>
    <property type="project" value="InterPro"/>
</dbReference>
<dbReference type="SMART" id="SM00355">
    <property type="entry name" value="ZnF_C2H2"/>
    <property type="match status" value="2"/>
</dbReference>
<evidence type="ECO:0000259" key="9">
    <source>
        <dbReference type="PROSITE" id="PS50157"/>
    </source>
</evidence>
<evidence type="ECO:0000256" key="1">
    <source>
        <dbReference type="ARBA" id="ARBA00022723"/>
    </source>
</evidence>
<keyword evidence="6" id="KW-0863">Zinc-finger</keyword>
<dbReference type="GO" id="GO:0006351">
    <property type="term" value="P:DNA-templated transcription"/>
    <property type="evidence" value="ECO:0007669"/>
    <property type="project" value="InterPro"/>
</dbReference>
<dbReference type="AlphaFoldDB" id="A0A6A6HA50"/>
<dbReference type="OrthoDB" id="40579at2759"/>
<dbReference type="CDD" id="cd12148">
    <property type="entry name" value="fungal_TF_MHR"/>
    <property type="match status" value="1"/>
</dbReference>
<protein>
    <submittedName>
        <fullName evidence="10">Transcription factor Bmr1</fullName>
    </submittedName>
</protein>
<evidence type="ECO:0000256" key="2">
    <source>
        <dbReference type="ARBA" id="ARBA00022833"/>
    </source>
</evidence>
<dbReference type="SUPFAM" id="SSF57701">
    <property type="entry name" value="Zn2/Cys6 DNA-binding domain"/>
    <property type="match status" value="1"/>
</dbReference>
<keyword evidence="11" id="KW-1185">Reference proteome</keyword>
<dbReference type="GO" id="GO:0000981">
    <property type="term" value="F:DNA-binding transcription factor activity, RNA polymerase II-specific"/>
    <property type="evidence" value="ECO:0007669"/>
    <property type="project" value="InterPro"/>
</dbReference>
<dbReference type="PROSITE" id="PS50157">
    <property type="entry name" value="ZINC_FINGER_C2H2_2"/>
    <property type="match status" value="2"/>
</dbReference>
<organism evidence="10 11">
    <name type="scientific">Viridothelium virens</name>
    <name type="common">Speckled blister lichen</name>
    <name type="synonym">Trypethelium virens</name>
    <dbReference type="NCBI Taxonomy" id="1048519"/>
    <lineage>
        <taxon>Eukaryota</taxon>
        <taxon>Fungi</taxon>
        <taxon>Dikarya</taxon>
        <taxon>Ascomycota</taxon>
        <taxon>Pezizomycotina</taxon>
        <taxon>Dothideomycetes</taxon>
        <taxon>Dothideomycetes incertae sedis</taxon>
        <taxon>Trypetheliales</taxon>
        <taxon>Trypetheliaceae</taxon>
        <taxon>Viridothelium</taxon>
    </lineage>
</organism>
<dbReference type="Pfam" id="PF00172">
    <property type="entry name" value="Zn_clus"/>
    <property type="match status" value="1"/>
</dbReference>
<keyword evidence="3" id="KW-0805">Transcription regulation</keyword>
<accession>A0A6A6HA50</accession>
<sequence>MVFCTYCGQSFTRDEHLERHILTHTNVKPFKCFTCHMSFARRDLLQRHYTVHGRDSNQEPLPASNGMIPKSAGRTPIACSNCAKTKTKCDKKFPCSRCASRNLRCTLRPTRRTSKNVNVLKVVGDGQSSGNNSDNGSNEPSSGSNKSSPQPQAQAQPESQTPSQKTSPIINNPPNVRQNLPNGVISPLPTPTSQTGFLQTTPLSGYEDFTRTNQDGSDNGSSPQFMMDWAQMQLPMGYEGMARPDMMLGPEMGLDPNAMPLGAQGEPMVGMLPDFSHSMASLQTPIETPKFERHFSDLDLGNSTPIFQPPSRHLSHTSTHSSHSVPAPAGDNGGELSAIVAAQDGWSVFRCTPTVSSAACPRTARPNLERLEQSLRNHETWSKWSPTWDESEFSSGEQLAVMQLQESTRDKLLAITQAFLHKALDIHQDNGNSLTPGSASPSRSLSSNFVLLPPARVLEYFLRSYANSFERYYSMTSRGLLDANELMYFYNEKASSLLILMMIAQGAMAIPSIEGRWLAGGLTEACRISLFDLIEKNIIMSGDPIVLHSALLFTALAAWSGDKWQMDIAMGQRGMYFAMLRHSGVLEPRQQAPSQIDRSNTDALWNDWIQHESRSRLIYSWVMVDQDLSLFHDTAPLFSVTEFGAPMPDADRLWHAKTASEWTSIFEQVHEFSGGFSSIGSGARPLSLRDLFRHFLDDEIVAQGIELTPLHLRLLLHPLQSLVCQYCQLLSCFSDTVASRQRARAVTAASTRVRLEEVQSLLQRWYDLADRYSKANPTCPMMQANLAMFHLISLNAITNFAEIEKLARREGVDGSYPQPVWLHRRCISDVEEAIFHCGQVLRLIRAMPRGVRPPWWAAAVYRAALLLWTDSLTHNDAVSNQPSGLFPVPGPSFAVDALPPDHPLVVRYLTKREGVPTLTKRDGSQMAIDNAFGVLSHCVEVINEGVSTRFADGIRGKLEKLARG</sequence>
<evidence type="ECO:0000259" key="8">
    <source>
        <dbReference type="PROSITE" id="PS50048"/>
    </source>
</evidence>
<dbReference type="GO" id="GO:0008270">
    <property type="term" value="F:zinc ion binding"/>
    <property type="evidence" value="ECO:0007669"/>
    <property type="project" value="UniProtKB-KW"/>
</dbReference>
<evidence type="ECO:0000256" key="3">
    <source>
        <dbReference type="ARBA" id="ARBA00023015"/>
    </source>
</evidence>
<evidence type="ECO:0000313" key="10">
    <source>
        <dbReference type="EMBL" id="KAF2234729.1"/>
    </source>
</evidence>